<dbReference type="RefSeq" id="WP_208927474.1">
    <property type="nucleotide sequence ID" value="NZ_CP013655.1"/>
</dbReference>
<evidence type="ECO:0000313" key="1">
    <source>
        <dbReference type="EMBL" id="ALS37857.1"/>
    </source>
</evidence>
<protein>
    <recommendedName>
        <fullName evidence="3">DUF4406 domain-containing protein</fullName>
    </recommendedName>
</protein>
<dbReference type="Proteomes" id="UP000067523">
    <property type="component" value="Chromosome"/>
</dbReference>
<accession>A0A0U2XGH3</accession>
<dbReference type="EMBL" id="CP013655">
    <property type="protein sequence ID" value="ALS37857.1"/>
    <property type="molecule type" value="Genomic_DNA"/>
</dbReference>
<name>A0A0U2XGH3_9ENTE</name>
<gene>
    <name evidence="1" type="ORF">ATZ35_12075</name>
</gene>
<reference evidence="2" key="1">
    <citation type="submission" date="2015-12" db="EMBL/GenBank/DDBJ databases">
        <authorList>
            <person name="Lauer A."/>
            <person name="Humrighouse B."/>
            <person name="Loparev V."/>
            <person name="Shewmaker P.L."/>
            <person name="Whitney A.M."/>
            <person name="McLaughlin R.W."/>
        </authorList>
    </citation>
    <scope>NUCLEOTIDE SEQUENCE [LARGE SCALE GENOMIC DNA]</scope>
    <source>
        <strain evidence="2">LMG 26678</strain>
    </source>
</reference>
<sequence>MNVITVCGSLKFKDEMMTLGLQMELAGHVILLPIFPINKTKEEFSEKELAILSNMHKEKIKLSDAILVIDIDSYIGNSTRNEIEFAHSLKKEVLYYTDLVNDF</sequence>
<organism evidence="1 2">
    <name type="scientific">Enterococcus rotai</name>
    <dbReference type="NCBI Taxonomy" id="118060"/>
    <lineage>
        <taxon>Bacteria</taxon>
        <taxon>Bacillati</taxon>
        <taxon>Bacillota</taxon>
        <taxon>Bacilli</taxon>
        <taxon>Lactobacillales</taxon>
        <taxon>Enterococcaceae</taxon>
        <taxon>Enterococcus</taxon>
    </lineage>
</organism>
<keyword evidence="2" id="KW-1185">Reference proteome</keyword>
<dbReference type="AlphaFoldDB" id="A0A0U2XGH3"/>
<evidence type="ECO:0008006" key="3">
    <source>
        <dbReference type="Google" id="ProtNLM"/>
    </source>
</evidence>
<evidence type="ECO:0000313" key="2">
    <source>
        <dbReference type="Proteomes" id="UP000067523"/>
    </source>
</evidence>
<proteinExistence type="predicted"/>
<dbReference type="KEGG" id="erx:ATZ35_12075"/>
<dbReference type="STRING" id="118060.ATZ35_12075"/>